<dbReference type="AlphaFoldDB" id="A0A315EFN5"/>
<gene>
    <name evidence="1" type="ORF">B9Z37_03590</name>
</gene>
<dbReference type="OrthoDB" id="8907581at2"/>
<dbReference type="PROSITE" id="PS51257">
    <property type="entry name" value="PROKAR_LIPOPROTEIN"/>
    <property type="match status" value="1"/>
</dbReference>
<proteinExistence type="predicted"/>
<evidence type="ECO:0000313" key="2">
    <source>
        <dbReference type="Proteomes" id="UP000250790"/>
    </source>
</evidence>
<accession>A0A315EFN5</accession>
<dbReference type="Proteomes" id="UP000250790">
    <property type="component" value="Unassembled WGS sequence"/>
</dbReference>
<sequence>MTPRLPTIHKYVNQSWLTLGSAALALISGCSSPPPPPVTPQPAPVPMKPAAKVPEKIMAPSSGPTSLARNSKEYRKDAAGHLYGMHAHRIYKGRMPPMLEAVGVLNVDIDQKGSVKAVNWMRAPKHVPHVMAEIERMVKASAPYPVPKHMSQVTYTDVWLWHKSGKFQLDTLTEGQD</sequence>
<evidence type="ECO:0000313" key="1">
    <source>
        <dbReference type="EMBL" id="PUE55638.1"/>
    </source>
</evidence>
<comment type="caution">
    <text evidence="1">The sequence shown here is derived from an EMBL/GenBank/DDBJ whole genome shotgun (WGS) entry which is preliminary data.</text>
</comment>
<organism evidence="1 2">
    <name type="scientific">Limnohabitans parvus II-B4</name>
    <dbReference type="NCBI Taxonomy" id="1293052"/>
    <lineage>
        <taxon>Bacteria</taxon>
        <taxon>Pseudomonadati</taxon>
        <taxon>Pseudomonadota</taxon>
        <taxon>Betaproteobacteria</taxon>
        <taxon>Burkholderiales</taxon>
        <taxon>Comamonadaceae</taxon>
        <taxon>Limnohabitans</taxon>
    </lineage>
</organism>
<keyword evidence="2" id="KW-1185">Reference proteome</keyword>
<evidence type="ECO:0008006" key="3">
    <source>
        <dbReference type="Google" id="ProtNLM"/>
    </source>
</evidence>
<protein>
    <recommendedName>
        <fullName evidence="3">TonB C-terminal domain-containing protein</fullName>
    </recommendedName>
</protein>
<reference evidence="1 2" key="1">
    <citation type="submission" date="2017-04" db="EMBL/GenBank/DDBJ databases">
        <title>Unexpected and diverse lifestyles within the genus Limnohabitans.</title>
        <authorList>
            <person name="Kasalicky V."/>
            <person name="Mehrshad M."/>
            <person name="Andrei S.-A."/>
            <person name="Salcher M."/>
            <person name="Kratochvilova H."/>
            <person name="Simek K."/>
            <person name="Ghai R."/>
        </authorList>
    </citation>
    <scope>NUCLEOTIDE SEQUENCE [LARGE SCALE GENOMIC DNA]</scope>
    <source>
        <strain evidence="1 2">II-B4</strain>
    </source>
</reference>
<dbReference type="EMBL" id="NESN01000001">
    <property type="protein sequence ID" value="PUE55638.1"/>
    <property type="molecule type" value="Genomic_DNA"/>
</dbReference>
<name>A0A315EFN5_9BURK</name>